<evidence type="ECO:0000313" key="2">
    <source>
        <dbReference type="Proteomes" id="UP000092024"/>
    </source>
</evidence>
<accession>A0A1A5YM81</accession>
<dbReference type="Proteomes" id="UP000092024">
    <property type="component" value="Unassembled WGS sequence"/>
</dbReference>
<dbReference type="STRING" id="1844972.A7K91_00110"/>
<dbReference type="EMBL" id="LYPA01000044">
    <property type="protein sequence ID" value="OBR66722.1"/>
    <property type="molecule type" value="Genomic_DNA"/>
</dbReference>
<organism evidence="1 2">
    <name type="scientific">Paenibacillus oryzae</name>
    <dbReference type="NCBI Taxonomy" id="1844972"/>
    <lineage>
        <taxon>Bacteria</taxon>
        <taxon>Bacillati</taxon>
        <taxon>Bacillota</taxon>
        <taxon>Bacilli</taxon>
        <taxon>Bacillales</taxon>
        <taxon>Paenibacillaceae</taxon>
        <taxon>Paenibacillus</taxon>
    </lineage>
</organism>
<comment type="caution">
    <text evidence="1">The sequence shown here is derived from an EMBL/GenBank/DDBJ whole genome shotgun (WGS) entry which is preliminary data.</text>
</comment>
<gene>
    <name evidence="1" type="ORF">A7K91_00110</name>
</gene>
<name>A0A1A5YM81_9BACL</name>
<protein>
    <submittedName>
        <fullName evidence="1">Uncharacterized protein</fullName>
    </submittedName>
</protein>
<dbReference type="AlphaFoldDB" id="A0A1A5YM81"/>
<keyword evidence="2" id="KW-1185">Reference proteome</keyword>
<reference evidence="1 2" key="1">
    <citation type="submission" date="2016-05" db="EMBL/GenBank/DDBJ databases">
        <title>Paenibacillus oryzae. sp. nov., isolated from the rice root.</title>
        <authorList>
            <person name="Zhang J."/>
            <person name="Zhang X."/>
        </authorList>
    </citation>
    <scope>NUCLEOTIDE SEQUENCE [LARGE SCALE GENOMIC DNA]</scope>
    <source>
        <strain evidence="1 2">1DrF-4</strain>
    </source>
</reference>
<sequence>MNDFPKTPLSLRVEDYVFRFIKIHSMHEGLTMAEFLTCLVDEELERNPDLAKQYEAYIYQNRRVK</sequence>
<evidence type="ECO:0000313" key="1">
    <source>
        <dbReference type="EMBL" id="OBR66722.1"/>
    </source>
</evidence>
<proteinExistence type="predicted"/>
<dbReference type="RefSeq" id="WP_068681366.1">
    <property type="nucleotide sequence ID" value="NZ_LYPA01000044.1"/>
</dbReference>